<evidence type="ECO:0000313" key="6">
    <source>
        <dbReference type="EMBL" id="CAK71194.1"/>
    </source>
</evidence>
<dbReference type="RefSeq" id="XP_001438591.1">
    <property type="nucleotide sequence ID" value="XM_001438554.1"/>
</dbReference>
<dbReference type="InterPro" id="IPR003653">
    <property type="entry name" value="Peptidase_C48_C"/>
</dbReference>
<comment type="similarity">
    <text evidence="1">Belongs to the peptidase C48 family.</text>
</comment>
<dbReference type="HOGENOM" id="CLU_557213_0_0_1"/>
<evidence type="ECO:0000256" key="1">
    <source>
        <dbReference type="ARBA" id="ARBA00005234"/>
    </source>
</evidence>
<keyword evidence="3" id="KW-0378">Hydrolase</keyword>
<evidence type="ECO:0000256" key="3">
    <source>
        <dbReference type="ARBA" id="ARBA00022801"/>
    </source>
</evidence>
<evidence type="ECO:0000256" key="4">
    <source>
        <dbReference type="SAM" id="MobiDB-lite"/>
    </source>
</evidence>
<protein>
    <recommendedName>
        <fullName evidence="5">Ubiquitin-like protease family profile domain-containing protein</fullName>
    </recommendedName>
</protein>
<evidence type="ECO:0000313" key="7">
    <source>
        <dbReference type="Proteomes" id="UP000000600"/>
    </source>
</evidence>
<dbReference type="GO" id="GO:0016926">
    <property type="term" value="P:protein desumoylation"/>
    <property type="evidence" value="ECO:0000318"/>
    <property type="project" value="GO_Central"/>
</dbReference>
<dbReference type="OMA" id="FECKWNK"/>
<feature type="compositionally biased region" description="Low complexity" evidence="4">
    <location>
        <begin position="101"/>
        <end position="120"/>
    </location>
</feature>
<dbReference type="GeneID" id="5024376"/>
<dbReference type="InParanoid" id="A0CK77"/>
<feature type="compositionally biased region" description="Low complexity" evidence="4">
    <location>
        <begin position="84"/>
        <end position="94"/>
    </location>
</feature>
<feature type="domain" description="Ubiquitin-like protease family profile" evidence="5">
    <location>
        <begin position="233"/>
        <end position="446"/>
    </location>
</feature>
<dbReference type="GO" id="GO:0016929">
    <property type="term" value="F:deSUMOylase activity"/>
    <property type="evidence" value="ECO:0000318"/>
    <property type="project" value="GO_Central"/>
</dbReference>
<dbReference type="AlphaFoldDB" id="A0CK77"/>
<dbReference type="InterPro" id="IPR038765">
    <property type="entry name" value="Papain-like_cys_pep_sf"/>
</dbReference>
<sequence>MLQQTIQNNSRMINQQQKDNNNSEGNIEQKNEKIQTENQQQKDNNNSEGNVQQTSEITKNENQSLKENINLDGNGEQKNEKIQNENQQQKDNNNSEGNFDQTEQSIQIKNQQQQQENNNSEGNVDQIKEQIQFENQQQENDNSKGNQNYNSDRNVDQISETTKNENLQQQQATNSEIYVEQPSLQQQYKNNSQIIQQTNGHLQPQYKNKSEILAQQQTKTKHEQYLQKTNSGILVQQTNENQQQQNNNLQEQVNNISKQNVEQTYETRENDKQQQEKTNIPETASEQTSVSDEIYQQPPIQNQPQNPLPVQTPQRTFVFKITSITYEEPKKKEKFQINKLCDLLNQVAQMNGLNSQEDLKAQDYLYFPINLSQAHWISVVVNLKKKIIYYFDSYYESVEDDVKEGIFIILKSLNFDRQDFKFECKWNKQQNGYDCGVFILLSLLYTYQEEDNYSYNQQRATEFRNRILYDLAIVGSQTNLTKEQFESIIN</sequence>
<gene>
    <name evidence="6" type="ORF">GSPATT00000907001</name>
</gene>
<dbReference type="Pfam" id="PF02902">
    <property type="entry name" value="Peptidase_C48"/>
    <property type="match status" value="1"/>
</dbReference>
<keyword evidence="2" id="KW-0645">Protease</keyword>
<dbReference type="OrthoDB" id="312885at2759"/>
<feature type="region of interest" description="Disordered" evidence="4">
    <location>
        <begin position="263"/>
        <end position="291"/>
    </location>
</feature>
<dbReference type="Proteomes" id="UP000000600">
    <property type="component" value="Unassembled WGS sequence"/>
</dbReference>
<evidence type="ECO:0000256" key="2">
    <source>
        <dbReference type="ARBA" id="ARBA00022670"/>
    </source>
</evidence>
<feature type="region of interest" description="Disordered" evidence="4">
    <location>
        <begin position="1"/>
        <end position="122"/>
    </location>
</feature>
<feature type="compositionally biased region" description="Polar residues" evidence="4">
    <location>
        <begin position="1"/>
        <end position="26"/>
    </location>
</feature>
<dbReference type="KEGG" id="ptm:GSPATT00000907001"/>
<dbReference type="Gene3D" id="3.40.395.10">
    <property type="entry name" value="Adenoviral Proteinase, Chain A"/>
    <property type="match status" value="1"/>
</dbReference>
<dbReference type="SUPFAM" id="SSF54001">
    <property type="entry name" value="Cysteine proteinases"/>
    <property type="match status" value="1"/>
</dbReference>
<name>A0CK77_PARTE</name>
<feature type="compositionally biased region" description="Polar residues" evidence="4">
    <location>
        <begin position="36"/>
        <end position="67"/>
    </location>
</feature>
<dbReference type="STRING" id="5888.A0CK77"/>
<dbReference type="EMBL" id="CT868096">
    <property type="protein sequence ID" value="CAK71194.1"/>
    <property type="molecule type" value="Genomic_DNA"/>
</dbReference>
<evidence type="ECO:0000259" key="5">
    <source>
        <dbReference type="PROSITE" id="PS50600"/>
    </source>
</evidence>
<dbReference type="GO" id="GO:0005634">
    <property type="term" value="C:nucleus"/>
    <property type="evidence" value="ECO:0000318"/>
    <property type="project" value="GO_Central"/>
</dbReference>
<dbReference type="GO" id="GO:0006508">
    <property type="term" value="P:proteolysis"/>
    <property type="evidence" value="ECO:0007669"/>
    <property type="project" value="UniProtKB-KW"/>
</dbReference>
<reference evidence="6 7" key="1">
    <citation type="journal article" date="2006" name="Nature">
        <title>Global trends of whole-genome duplications revealed by the ciliate Paramecium tetraurelia.</title>
        <authorList>
            <consortium name="Genoscope"/>
            <person name="Aury J.-M."/>
            <person name="Jaillon O."/>
            <person name="Duret L."/>
            <person name="Noel B."/>
            <person name="Jubin C."/>
            <person name="Porcel B.M."/>
            <person name="Segurens B."/>
            <person name="Daubin V."/>
            <person name="Anthouard V."/>
            <person name="Aiach N."/>
            <person name="Arnaiz O."/>
            <person name="Billaut A."/>
            <person name="Beisson J."/>
            <person name="Blanc I."/>
            <person name="Bouhouche K."/>
            <person name="Camara F."/>
            <person name="Duharcourt S."/>
            <person name="Guigo R."/>
            <person name="Gogendeau D."/>
            <person name="Katinka M."/>
            <person name="Keller A.-M."/>
            <person name="Kissmehl R."/>
            <person name="Klotz C."/>
            <person name="Koll F."/>
            <person name="Le Moue A."/>
            <person name="Lepere C."/>
            <person name="Malinsky S."/>
            <person name="Nowacki M."/>
            <person name="Nowak J.K."/>
            <person name="Plattner H."/>
            <person name="Poulain J."/>
            <person name="Ruiz F."/>
            <person name="Serrano V."/>
            <person name="Zagulski M."/>
            <person name="Dessen P."/>
            <person name="Betermier M."/>
            <person name="Weissenbach J."/>
            <person name="Scarpelli C."/>
            <person name="Schachter V."/>
            <person name="Sperling L."/>
            <person name="Meyer E."/>
            <person name="Cohen J."/>
            <person name="Wincker P."/>
        </authorList>
    </citation>
    <scope>NUCLEOTIDE SEQUENCE [LARGE SCALE GENOMIC DNA]</scope>
    <source>
        <strain evidence="6 7">Stock d4-2</strain>
    </source>
</reference>
<proteinExistence type="inferred from homology"/>
<organism evidence="6 7">
    <name type="scientific">Paramecium tetraurelia</name>
    <dbReference type="NCBI Taxonomy" id="5888"/>
    <lineage>
        <taxon>Eukaryota</taxon>
        <taxon>Sar</taxon>
        <taxon>Alveolata</taxon>
        <taxon>Ciliophora</taxon>
        <taxon>Intramacronucleata</taxon>
        <taxon>Oligohymenophorea</taxon>
        <taxon>Peniculida</taxon>
        <taxon>Parameciidae</taxon>
        <taxon>Paramecium</taxon>
    </lineage>
</organism>
<feature type="compositionally biased region" description="Polar residues" evidence="4">
    <location>
        <begin position="276"/>
        <end position="291"/>
    </location>
</feature>
<feature type="compositionally biased region" description="Basic and acidic residues" evidence="4">
    <location>
        <begin position="265"/>
        <end position="275"/>
    </location>
</feature>
<accession>A0CK77</accession>
<dbReference type="PROSITE" id="PS50600">
    <property type="entry name" value="ULP_PROTEASE"/>
    <property type="match status" value="1"/>
</dbReference>
<keyword evidence="7" id="KW-1185">Reference proteome</keyword>